<dbReference type="EMBL" id="MN740855">
    <property type="protein sequence ID" value="QHU15339.1"/>
    <property type="molecule type" value="Genomic_DNA"/>
</dbReference>
<proteinExistence type="predicted"/>
<evidence type="ECO:0000313" key="2">
    <source>
        <dbReference type="EMBL" id="QHU15339.1"/>
    </source>
</evidence>
<keyword evidence="1" id="KW-0472">Membrane</keyword>
<sequence>MAVDNDLFKLDLHTSLRTGFTYFIILVILYSAVRVWNLAGKVHDRNVDNGNTLAATEAMQDGYSHVGNILGLLLVGLALTFVHGSFGAVWIPRVEEVVQKGGKA</sequence>
<reference evidence="2" key="1">
    <citation type="journal article" date="2020" name="Nature">
        <title>Giant virus diversity and host interactions through global metagenomics.</title>
        <authorList>
            <person name="Schulz F."/>
            <person name="Roux S."/>
            <person name="Paez-Espino D."/>
            <person name="Jungbluth S."/>
            <person name="Walsh D.A."/>
            <person name="Denef V.J."/>
            <person name="McMahon K.D."/>
            <person name="Konstantinidis K.T."/>
            <person name="Eloe-Fadrosh E.A."/>
            <person name="Kyrpides N.C."/>
            <person name="Woyke T."/>
        </authorList>
    </citation>
    <scope>NUCLEOTIDE SEQUENCE</scope>
    <source>
        <strain evidence="2">GVMAG-S-1103017-68</strain>
    </source>
</reference>
<feature type="transmembrane region" description="Helical" evidence="1">
    <location>
        <begin position="69"/>
        <end position="91"/>
    </location>
</feature>
<keyword evidence="1" id="KW-0812">Transmembrane</keyword>
<protein>
    <submittedName>
        <fullName evidence="2">Uncharacterized protein</fullName>
    </submittedName>
</protein>
<feature type="transmembrane region" description="Helical" evidence="1">
    <location>
        <begin position="20"/>
        <end position="39"/>
    </location>
</feature>
<name>A0A6C0KCB4_9ZZZZ</name>
<keyword evidence="1" id="KW-1133">Transmembrane helix</keyword>
<accession>A0A6C0KCB4</accession>
<organism evidence="2">
    <name type="scientific">viral metagenome</name>
    <dbReference type="NCBI Taxonomy" id="1070528"/>
    <lineage>
        <taxon>unclassified sequences</taxon>
        <taxon>metagenomes</taxon>
        <taxon>organismal metagenomes</taxon>
    </lineage>
</organism>
<dbReference type="AlphaFoldDB" id="A0A6C0KCB4"/>
<evidence type="ECO:0000256" key="1">
    <source>
        <dbReference type="SAM" id="Phobius"/>
    </source>
</evidence>